<dbReference type="InterPro" id="IPR011701">
    <property type="entry name" value="MFS"/>
</dbReference>
<dbReference type="RefSeq" id="WP_061070880.1">
    <property type="nucleotide sequence ID" value="NZ_CP014060.2"/>
</dbReference>
<protein>
    <submittedName>
        <fullName evidence="10">MFS transporter</fullName>
    </submittedName>
</protein>
<dbReference type="GO" id="GO:0022857">
    <property type="term" value="F:transmembrane transporter activity"/>
    <property type="evidence" value="ECO:0007669"/>
    <property type="project" value="InterPro"/>
</dbReference>
<keyword evidence="4 8" id="KW-0812">Transmembrane</keyword>
<evidence type="ECO:0000256" key="1">
    <source>
        <dbReference type="ARBA" id="ARBA00004651"/>
    </source>
</evidence>
<feature type="transmembrane region" description="Helical" evidence="8">
    <location>
        <begin position="157"/>
        <end position="175"/>
    </location>
</feature>
<dbReference type="Pfam" id="PF07690">
    <property type="entry name" value="MFS_1"/>
    <property type="match status" value="1"/>
</dbReference>
<reference evidence="11" key="1">
    <citation type="submission" date="2015-12" db="EMBL/GenBank/DDBJ databases">
        <title>FDA dAtabase for Regulatory Grade micrObial Sequences (FDA-ARGOS): Supporting development and validation of Infectious Disease Dx tests.</title>
        <authorList>
            <person name="Case J."/>
            <person name="Tallon L."/>
            <person name="Sadzewicz L."/>
            <person name="Sengamalay N."/>
            <person name="Ott S."/>
            <person name="Godinez A."/>
            <person name="Nagaraj S."/>
            <person name="Nadendla S."/>
            <person name="Sichtig H."/>
        </authorList>
    </citation>
    <scope>NUCLEOTIDE SEQUENCE [LARGE SCALE GENOMIC DNA]</scope>
    <source>
        <strain evidence="11">FDAARGOS_147</strain>
    </source>
</reference>
<dbReference type="NCBIfam" id="TIGR00711">
    <property type="entry name" value="efflux_EmrB"/>
    <property type="match status" value="1"/>
</dbReference>
<evidence type="ECO:0000256" key="8">
    <source>
        <dbReference type="SAM" id="Phobius"/>
    </source>
</evidence>
<feature type="transmembrane region" description="Helical" evidence="8">
    <location>
        <begin position="327"/>
        <end position="344"/>
    </location>
</feature>
<feature type="domain" description="Major facilitator superfamily (MFS) profile" evidence="9">
    <location>
        <begin position="29"/>
        <end position="531"/>
    </location>
</feature>
<dbReference type="EMBL" id="CP014060">
    <property type="protein sequence ID" value="AMG34786.1"/>
    <property type="molecule type" value="Genomic_DNA"/>
</dbReference>
<dbReference type="InterPro" id="IPR020846">
    <property type="entry name" value="MFS_dom"/>
</dbReference>
<dbReference type="AlphaFoldDB" id="A0A0X8NUU3"/>
<dbReference type="InterPro" id="IPR036259">
    <property type="entry name" value="MFS_trans_sf"/>
</dbReference>
<dbReference type="PANTHER" id="PTHR23501:SF174">
    <property type="entry name" value="MULTIDRUG EXPORT PROTEIN EMRB-RELATED"/>
    <property type="match status" value="1"/>
</dbReference>
<dbReference type="Proteomes" id="UP000060602">
    <property type="component" value="Chromosome"/>
</dbReference>
<evidence type="ECO:0000256" key="5">
    <source>
        <dbReference type="ARBA" id="ARBA00022989"/>
    </source>
</evidence>
<feature type="transmembrane region" description="Helical" evidence="8">
    <location>
        <begin position="356"/>
        <end position="375"/>
    </location>
</feature>
<dbReference type="PROSITE" id="PS50850">
    <property type="entry name" value="MFS"/>
    <property type="match status" value="1"/>
</dbReference>
<evidence type="ECO:0000256" key="6">
    <source>
        <dbReference type="ARBA" id="ARBA00023136"/>
    </source>
</evidence>
<keyword evidence="6 8" id="KW-0472">Membrane</keyword>
<dbReference type="PANTHER" id="PTHR23501">
    <property type="entry name" value="MAJOR FACILITATOR SUPERFAMILY"/>
    <property type="match status" value="1"/>
</dbReference>
<evidence type="ECO:0000256" key="2">
    <source>
        <dbReference type="ARBA" id="ARBA00022448"/>
    </source>
</evidence>
<feature type="compositionally biased region" description="Low complexity" evidence="7">
    <location>
        <begin position="1"/>
        <end position="13"/>
    </location>
</feature>
<dbReference type="InterPro" id="IPR004638">
    <property type="entry name" value="EmrB-like"/>
</dbReference>
<feature type="transmembrane region" description="Helical" evidence="8">
    <location>
        <begin position="381"/>
        <end position="407"/>
    </location>
</feature>
<feature type="transmembrane region" description="Helical" evidence="8">
    <location>
        <begin position="288"/>
        <end position="307"/>
    </location>
</feature>
<feature type="transmembrane region" description="Helical" evidence="8">
    <location>
        <begin position="67"/>
        <end position="88"/>
    </location>
</feature>
<gene>
    <name evidence="10" type="ORF">AL504_01140</name>
</gene>
<dbReference type="Gene3D" id="1.20.1250.20">
    <property type="entry name" value="MFS general substrate transporter like domains"/>
    <property type="match status" value="1"/>
</dbReference>
<sequence>MAPSLSAPASALSTARAPQSQDGGKHTGLVAGLGLTAWMEFYTFDAVNLVLPDLAGSFGVSQDEASWLLIAFSTTLFWGVAVSVWLAGHIGYLRYILGSIVLFAIASLGCAFATDFSTMLLWRAVSGFAGAGLAMWWRGSVYLLIPRPQRSVSMMRISVMIYLSTALGLLLSGYVTDQYTWRLLFAPNVIVAVAAIWLMKRHFPKVVRPSDRRARSVDAPGLLLLAVALTCAQFVMSRGQAKDWFGSWEIRGFACVALMAFVLFVGWQLHARNDARLLRLELLRQRDVAASVVLGVLVGIIVSGSTYALPEFLRTVCSPGLDATHTGRILCIYALTAAAIRPLVTRSIGKVGPRKVLAFAFILLTISMSLMSRLITTETPYSYFALPLMLYAFCLSPVLSALASGTVARLPQEVQLDAVAVYMTFRQFGVSLGVTIVTSVLAWREQLHSSQLFDHLYSMSMQVNEWMTSVTTSLIQRGEEATQARSMTEALLARTAVQQAKTLAYADAFVFMAAVGLLALCLVPLMAPARSATKLISQTKG</sequence>
<feature type="transmembrane region" description="Helical" evidence="8">
    <location>
        <begin position="508"/>
        <end position="527"/>
    </location>
</feature>
<dbReference type="SUPFAM" id="SSF103473">
    <property type="entry name" value="MFS general substrate transporter"/>
    <property type="match status" value="1"/>
</dbReference>
<name>A0A0X8NUU3_ALCXX</name>
<accession>A0A0X8NUU3</accession>
<proteinExistence type="predicted"/>
<keyword evidence="3" id="KW-1003">Cell membrane</keyword>
<feature type="transmembrane region" description="Helical" evidence="8">
    <location>
        <begin position="120"/>
        <end position="145"/>
    </location>
</feature>
<feature type="region of interest" description="Disordered" evidence="7">
    <location>
        <begin position="1"/>
        <end position="23"/>
    </location>
</feature>
<evidence type="ECO:0000259" key="9">
    <source>
        <dbReference type="PROSITE" id="PS50850"/>
    </source>
</evidence>
<organism evidence="10 11">
    <name type="scientific">Alcaligenes xylosoxydans xylosoxydans</name>
    <name type="common">Achromobacter xylosoxidans</name>
    <dbReference type="NCBI Taxonomy" id="85698"/>
    <lineage>
        <taxon>Bacteria</taxon>
        <taxon>Pseudomonadati</taxon>
        <taxon>Pseudomonadota</taxon>
        <taxon>Betaproteobacteria</taxon>
        <taxon>Burkholderiales</taxon>
        <taxon>Alcaligenaceae</taxon>
        <taxon>Achromobacter</taxon>
    </lineage>
</organism>
<feature type="transmembrane region" description="Helical" evidence="8">
    <location>
        <begin position="95"/>
        <end position="114"/>
    </location>
</feature>
<feature type="transmembrane region" description="Helical" evidence="8">
    <location>
        <begin position="248"/>
        <end position="267"/>
    </location>
</feature>
<feature type="transmembrane region" description="Helical" evidence="8">
    <location>
        <begin position="419"/>
        <end position="443"/>
    </location>
</feature>
<dbReference type="GO" id="GO:0005886">
    <property type="term" value="C:plasma membrane"/>
    <property type="evidence" value="ECO:0007669"/>
    <property type="project" value="UniProtKB-SubCell"/>
</dbReference>
<evidence type="ECO:0000256" key="4">
    <source>
        <dbReference type="ARBA" id="ARBA00022692"/>
    </source>
</evidence>
<dbReference type="Gene3D" id="1.20.1720.10">
    <property type="entry name" value="Multidrug resistance protein D"/>
    <property type="match status" value="1"/>
</dbReference>
<feature type="transmembrane region" description="Helical" evidence="8">
    <location>
        <begin position="181"/>
        <end position="199"/>
    </location>
</feature>
<keyword evidence="5 8" id="KW-1133">Transmembrane helix</keyword>
<feature type="transmembrane region" description="Helical" evidence="8">
    <location>
        <begin position="219"/>
        <end position="236"/>
    </location>
</feature>
<evidence type="ECO:0000313" key="11">
    <source>
        <dbReference type="Proteomes" id="UP000060602"/>
    </source>
</evidence>
<evidence type="ECO:0000256" key="3">
    <source>
        <dbReference type="ARBA" id="ARBA00022475"/>
    </source>
</evidence>
<comment type="subcellular location">
    <subcellularLocation>
        <location evidence="1">Cell membrane</location>
        <topology evidence="1">Multi-pass membrane protein</topology>
    </subcellularLocation>
</comment>
<keyword evidence="2" id="KW-0813">Transport</keyword>
<evidence type="ECO:0000256" key="7">
    <source>
        <dbReference type="SAM" id="MobiDB-lite"/>
    </source>
</evidence>
<evidence type="ECO:0000313" key="10">
    <source>
        <dbReference type="EMBL" id="AMG34786.1"/>
    </source>
</evidence>